<dbReference type="KEGG" id="glz:GLAREA_04942"/>
<keyword evidence="2" id="KW-1133">Transmembrane helix</keyword>
<feature type="region of interest" description="Disordered" evidence="1">
    <location>
        <begin position="80"/>
        <end position="103"/>
    </location>
</feature>
<name>S3D808_GLAL2</name>
<dbReference type="Proteomes" id="UP000016922">
    <property type="component" value="Unassembled WGS sequence"/>
</dbReference>
<keyword evidence="2" id="KW-0812">Transmembrane</keyword>
<evidence type="ECO:0000313" key="4">
    <source>
        <dbReference type="Proteomes" id="UP000016922"/>
    </source>
</evidence>
<protein>
    <submittedName>
        <fullName evidence="3">Uncharacterized protein</fullName>
    </submittedName>
</protein>
<evidence type="ECO:0000256" key="1">
    <source>
        <dbReference type="SAM" id="MobiDB-lite"/>
    </source>
</evidence>
<feature type="transmembrane region" description="Helical" evidence="2">
    <location>
        <begin position="25"/>
        <end position="46"/>
    </location>
</feature>
<keyword evidence="2" id="KW-0472">Membrane</keyword>
<dbReference type="OrthoDB" id="4156595at2759"/>
<sequence>MASRPTSPRSALKNPLPPESPKESAVSRLLIAPLTFITFLVSLALVDSHNTALRSSSPPSTLCRIRNFLHGLVFKEKENPYERVRSPDAKGKRKGENEGKEEGEKWYWHSKQRHMMKAEMDDAFRLRNSVAVGLLALGMGCLGGIAVGVGWLWGLVRSWV</sequence>
<dbReference type="RefSeq" id="XP_008085510.1">
    <property type="nucleotide sequence ID" value="XM_008087319.1"/>
</dbReference>
<dbReference type="OMA" id="SARAACH"/>
<evidence type="ECO:0000313" key="3">
    <source>
        <dbReference type="EMBL" id="EPE28151.1"/>
    </source>
</evidence>
<feature type="transmembrane region" description="Helical" evidence="2">
    <location>
        <begin position="130"/>
        <end position="153"/>
    </location>
</feature>
<dbReference type="eggNOG" id="ENOG502T1TY">
    <property type="taxonomic scope" value="Eukaryota"/>
</dbReference>
<dbReference type="AlphaFoldDB" id="S3D808"/>
<dbReference type="GeneID" id="19463997"/>
<dbReference type="HOGENOM" id="CLU_134521_0_0_1"/>
<gene>
    <name evidence="3" type="ORF">GLAREA_04942</name>
</gene>
<reference evidence="3 4" key="1">
    <citation type="journal article" date="2013" name="BMC Genomics">
        <title>Genomics-driven discovery of the pneumocandin biosynthetic gene cluster in the fungus Glarea lozoyensis.</title>
        <authorList>
            <person name="Chen L."/>
            <person name="Yue Q."/>
            <person name="Zhang X."/>
            <person name="Xiang M."/>
            <person name="Wang C."/>
            <person name="Li S."/>
            <person name="Che Y."/>
            <person name="Ortiz-Lopez F.J."/>
            <person name="Bills G.F."/>
            <person name="Liu X."/>
            <person name="An Z."/>
        </authorList>
    </citation>
    <scope>NUCLEOTIDE SEQUENCE [LARGE SCALE GENOMIC DNA]</scope>
    <source>
        <strain evidence="4">ATCC 20868 / MF5171</strain>
    </source>
</reference>
<evidence type="ECO:0000256" key="2">
    <source>
        <dbReference type="SAM" id="Phobius"/>
    </source>
</evidence>
<dbReference type="EMBL" id="KE145369">
    <property type="protein sequence ID" value="EPE28151.1"/>
    <property type="molecule type" value="Genomic_DNA"/>
</dbReference>
<accession>S3D808</accession>
<proteinExistence type="predicted"/>
<feature type="region of interest" description="Disordered" evidence="1">
    <location>
        <begin position="1"/>
        <end position="22"/>
    </location>
</feature>
<organism evidence="3 4">
    <name type="scientific">Glarea lozoyensis (strain ATCC 20868 / MF5171)</name>
    <dbReference type="NCBI Taxonomy" id="1116229"/>
    <lineage>
        <taxon>Eukaryota</taxon>
        <taxon>Fungi</taxon>
        <taxon>Dikarya</taxon>
        <taxon>Ascomycota</taxon>
        <taxon>Pezizomycotina</taxon>
        <taxon>Leotiomycetes</taxon>
        <taxon>Helotiales</taxon>
        <taxon>Helotiaceae</taxon>
        <taxon>Glarea</taxon>
    </lineage>
</organism>
<keyword evidence="4" id="KW-1185">Reference proteome</keyword>